<dbReference type="EMBL" id="OY882871">
    <property type="protein sequence ID" value="CAK6436232.1"/>
    <property type="molecule type" value="Genomic_DNA"/>
</dbReference>
<gene>
    <name evidence="2" type="ORF">MPIPNATIZW_LOCUS4538</name>
</gene>
<keyword evidence="3" id="KW-1185">Reference proteome</keyword>
<evidence type="ECO:0000313" key="3">
    <source>
        <dbReference type="Proteomes" id="UP001314169"/>
    </source>
</evidence>
<organism evidence="2 3">
    <name type="scientific">Pipistrellus nathusii</name>
    <name type="common">Nathusius' pipistrelle</name>
    <dbReference type="NCBI Taxonomy" id="59473"/>
    <lineage>
        <taxon>Eukaryota</taxon>
        <taxon>Metazoa</taxon>
        <taxon>Chordata</taxon>
        <taxon>Craniata</taxon>
        <taxon>Vertebrata</taxon>
        <taxon>Euteleostomi</taxon>
        <taxon>Mammalia</taxon>
        <taxon>Eutheria</taxon>
        <taxon>Laurasiatheria</taxon>
        <taxon>Chiroptera</taxon>
        <taxon>Yangochiroptera</taxon>
        <taxon>Vespertilionidae</taxon>
        <taxon>Pipistrellus</taxon>
    </lineage>
</organism>
<reference evidence="2" key="1">
    <citation type="submission" date="2023-12" db="EMBL/GenBank/DDBJ databases">
        <authorList>
            <person name="Brown T."/>
        </authorList>
    </citation>
    <scope>NUCLEOTIDE SEQUENCE</scope>
</reference>
<accession>A0ABN9ZD23</accession>
<evidence type="ECO:0000313" key="2">
    <source>
        <dbReference type="EMBL" id="CAK6436232.1"/>
    </source>
</evidence>
<name>A0ABN9ZD23_PIPNA</name>
<evidence type="ECO:0000256" key="1">
    <source>
        <dbReference type="SAM" id="MobiDB-lite"/>
    </source>
</evidence>
<feature type="region of interest" description="Disordered" evidence="1">
    <location>
        <begin position="147"/>
        <end position="166"/>
    </location>
</feature>
<protein>
    <submittedName>
        <fullName evidence="2">Uncharacterized protein</fullName>
    </submittedName>
</protein>
<sequence length="166" mass="17304">MHCPWKHCVSSPASFGDESSVWSLAAGPDPFLSMLASSPGLRDTRLWLSTTVSDGKGAPAWLPLSSGSSQPLCSPYSSVPKASVCRAQPGYRLSEPRLLCSQTSGSGCGAKQCASCRPALLVWSREDADPPHSSGHLSISPGFPVCVGSQQASGSKDPRAVPHPQT</sequence>
<dbReference type="Proteomes" id="UP001314169">
    <property type="component" value="Chromosome 14"/>
</dbReference>
<proteinExistence type="predicted"/>